<dbReference type="InterPro" id="IPR011047">
    <property type="entry name" value="Quinoprotein_ADH-like_sf"/>
</dbReference>
<proteinExistence type="predicted"/>
<dbReference type="Gene3D" id="2.130.10.10">
    <property type="entry name" value="YVTN repeat-like/Quinoprotein amine dehydrogenase"/>
    <property type="match status" value="1"/>
</dbReference>
<name>A0A6J4P2R0_9BACT</name>
<organism evidence="3">
    <name type="scientific">uncultured Phycisphaerae bacterium</name>
    <dbReference type="NCBI Taxonomy" id="904963"/>
    <lineage>
        <taxon>Bacteria</taxon>
        <taxon>Pseudomonadati</taxon>
        <taxon>Planctomycetota</taxon>
        <taxon>Phycisphaerae</taxon>
        <taxon>environmental samples</taxon>
    </lineage>
</organism>
<dbReference type="InterPro" id="IPR018391">
    <property type="entry name" value="PQQ_b-propeller_rpt"/>
</dbReference>
<evidence type="ECO:0000259" key="2">
    <source>
        <dbReference type="Pfam" id="PF13360"/>
    </source>
</evidence>
<dbReference type="Pfam" id="PF13360">
    <property type="entry name" value="PQQ_2"/>
    <property type="match status" value="1"/>
</dbReference>
<dbReference type="SMART" id="SM00564">
    <property type="entry name" value="PQQ"/>
    <property type="match status" value="4"/>
</dbReference>
<feature type="domain" description="Pyrrolo-quinoline quinone repeat" evidence="2">
    <location>
        <begin position="95"/>
        <end position="343"/>
    </location>
</feature>
<sequence>MSINKPTKRRPAGIRAACVLAGLALGGAAVATAAEWPGWRGPNRDAISKETGLLKEWPEDGPPLAWTAKGLGAGYSAPSVAGGRIYLMGQDANATSVHALDAKGGDILWSAKVGKPGGEYPGPRATPTVDGDHVYAMGQFSDLVCLSAKDGKEVWRKNLLNDLKAKLMEPPVWGFAESPLVDGGQVVVTPGGPEGTVAALDKKTGKTLWRSKEFTDDTTYASLIAAEIGGKRTYVVLTDKSVAGIDAKTGGLLWRADRPGRVAVIPTPVYADNHVFVTSGYGVGGDLFKITPAGGKFTAERVYHTDDLGVHVGGVVLVGKHLYGVNERQLLCVEFLTGKVLWKERSVGKGAVVYADGHLYVRSEGKPGEVALVEASPKAYVEKGLFEQPEGSGSNTWPPPVIADGKMYLRDQDVLLCYDVKAK</sequence>
<gene>
    <name evidence="3" type="ORF">AVDCRST_MAG64-1921</name>
</gene>
<accession>A0A6J4P2R0</accession>
<dbReference type="Gene3D" id="2.40.10.480">
    <property type="match status" value="1"/>
</dbReference>
<dbReference type="SUPFAM" id="SSF50998">
    <property type="entry name" value="Quinoprotein alcohol dehydrogenase-like"/>
    <property type="match status" value="1"/>
</dbReference>
<reference evidence="3" key="1">
    <citation type="submission" date="2020-02" db="EMBL/GenBank/DDBJ databases">
        <authorList>
            <person name="Meier V. D."/>
        </authorList>
    </citation>
    <scope>NUCLEOTIDE SEQUENCE</scope>
    <source>
        <strain evidence="3">AVDCRST_MAG64</strain>
    </source>
</reference>
<dbReference type="EMBL" id="CADCUQ010000436">
    <property type="protein sequence ID" value="CAA9404494.1"/>
    <property type="molecule type" value="Genomic_DNA"/>
</dbReference>
<dbReference type="PANTHER" id="PTHR34512">
    <property type="entry name" value="CELL SURFACE PROTEIN"/>
    <property type="match status" value="1"/>
</dbReference>
<dbReference type="InterPro" id="IPR002372">
    <property type="entry name" value="PQQ_rpt_dom"/>
</dbReference>
<dbReference type="AlphaFoldDB" id="A0A6J4P2R0"/>
<dbReference type="PANTHER" id="PTHR34512:SF30">
    <property type="entry name" value="OUTER MEMBRANE PROTEIN ASSEMBLY FACTOR BAMB"/>
    <property type="match status" value="1"/>
</dbReference>
<keyword evidence="1" id="KW-0732">Signal</keyword>
<feature type="signal peptide" evidence="1">
    <location>
        <begin position="1"/>
        <end position="33"/>
    </location>
</feature>
<dbReference type="InterPro" id="IPR015943">
    <property type="entry name" value="WD40/YVTN_repeat-like_dom_sf"/>
</dbReference>
<protein>
    <submittedName>
        <fullName evidence="3">Probable polyvinylalcohol dehydrogenase</fullName>
    </submittedName>
</protein>
<evidence type="ECO:0000256" key="1">
    <source>
        <dbReference type="SAM" id="SignalP"/>
    </source>
</evidence>
<feature type="chain" id="PRO_5026704066" evidence="1">
    <location>
        <begin position="34"/>
        <end position="423"/>
    </location>
</feature>
<evidence type="ECO:0000313" key="3">
    <source>
        <dbReference type="EMBL" id="CAA9404494.1"/>
    </source>
</evidence>